<feature type="region of interest" description="Disordered" evidence="1">
    <location>
        <begin position="1"/>
        <end position="24"/>
    </location>
</feature>
<feature type="non-terminal residue" evidence="2">
    <location>
        <position position="1"/>
    </location>
</feature>
<dbReference type="AlphaFoldDB" id="A0A6A4M1H9"/>
<reference evidence="2 3" key="1">
    <citation type="journal article" date="2019" name="Genome Biol. Evol.">
        <title>The Rhododendron genome and chromosomal organization provide insight into shared whole-genome duplications across the heath family (Ericaceae).</title>
        <authorList>
            <person name="Soza V.L."/>
            <person name="Lindsley D."/>
            <person name="Waalkes A."/>
            <person name="Ramage E."/>
            <person name="Patwardhan R.P."/>
            <person name="Burton J.N."/>
            <person name="Adey A."/>
            <person name="Kumar A."/>
            <person name="Qiu R."/>
            <person name="Shendure J."/>
            <person name="Hall B."/>
        </authorList>
    </citation>
    <scope>NUCLEOTIDE SEQUENCE [LARGE SCALE GENOMIC DNA]</scope>
    <source>
        <strain evidence="2">RSF 1966-606</strain>
    </source>
</reference>
<evidence type="ECO:0000313" key="3">
    <source>
        <dbReference type="Proteomes" id="UP000428333"/>
    </source>
</evidence>
<dbReference type="Pfam" id="PF25557">
    <property type="entry name" value="GAUT_1"/>
    <property type="match status" value="1"/>
</dbReference>
<sequence>KYRTDALTLSSIEEKEGESVEGPPLVVYKDGVLGSEVADISSNGSSRSDGSENARISTDIPKRNGTNQDAKQDYQQVQLEKPSLEQLEQATVRGNRNIQATVQGNRNIQALTRRVSDEKVKGIKDQLIRANAYLELAPPGSKSQLVRELRLRIRMLERAVGESSKDSDLSPG</sequence>
<feature type="region of interest" description="Disordered" evidence="1">
    <location>
        <begin position="37"/>
        <end position="71"/>
    </location>
</feature>
<dbReference type="Proteomes" id="UP000428333">
    <property type="component" value="Linkage Group LG04"/>
</dbReference>
<dbReference type="OrthoDB" id="1749256at2759"/>
<protein>
    <submittedName>
        <fullName evidence="2">Uncharacterized protein</fullName>
    </submittedName>
</protein>
<gene>
    <name evidence="2" type="ORF">C3L33_07436</name>
</gene>
<evidence type="ECO:0000313" key="2">
    <source>
        <dbReference type="EMBL" id="KAE9460637.1"/>
    </source>
</evidence>
<proteinExistence type="predicted"/>
<keyword evidence="3" id="KW-1185">Reference proteome</keyword>
<name>A0A6A4M1H9_9ERIC</name>
<organism evidence="2 3">
    <name type="scientific">Rhododendron williamsianum</name>
    <dbReference type="NCBI Taxonomy" id="262921"/>
    <lineage>
        <taxon>Eukaryota</taxon>
        <taxon>Viridiplantae</taxon>
        <taxon>Streptophyta</taxon>
        <taxon>Embryophyta</taxon>
        <taxon>Tracheophyta</taxon>
        <taxon>Spermatophyta</taxon>
        <taxon>Magnoliopsida</taxon>
        <taxon>eudicotyledons</taxon>
        <taxon>Gunneridae</taxon>
        <taxon>Pentapetalae</taxon>
        <taxon>asterids</taxon>
        <taxon>Ericales</taxon>
        <taxon>Ericaceae</taxon>
        <taxon>Ericoideae</taxon>
        <taxon>Rhodoreae</taxon>
        <taxon>Rhododendron</taxon>
    </lineage>
</organism>
<evidence type="ECO:0000256" key="1">
    <source>
        <dbReference type="SAM" id="MobiDB-lite"/>
    </source>
</evidence>
<accession>A0A6A4M1H9</accession>
<dbReference type="EMBL" id="QEFC01001001">
    <property type="protein sequence ID" value="KAE9460637.1"/>
    <property type="molecule type" value="Genomic_DNA"/>
</dbReference>
<comment type="caution">
    <text evidence="2">The sequence shown here is derived from an EMBL/GenBank/DDBJ whole genome shotgun (WGS) entry which is preliminary data.</text>
</comment>